<reference evidence="2 3" key="1">
    <citation type="submission" date="2013-02" db="EMBL/GenBank/DDBJ databases">
        <title>Whole genome shotgun sequence of Gordonia malaquae NBRC 108250.</title>
        <authorList>
            <person name="Yoshida I."/>
            <person name="Hosoyama A."/>
            <person name="Tsuchikane K."/>
            <person name="Ando Y."/>
            <person name="Baba S."/>
            <person name="Ohji S."/>
            <person name="Hamada M."/>
            <person name="Tamura T."/>
            <person name="Yamazoe A."/>
            <person name="Yamazaki S."/>
            <person name="Fujita N."/>
        </authorList>
    </citation>
    <scope>NUCLEOTIDE SEQUENCE [LARGE SCALE GENOMIC DNA]</scope>
    <source>
        <strain evidence="2 3">NBRC 108250</strain>
    </source>
</reference>
<feature type="region of interest" description="Disordered" evidence="1">
    <location>
        <begin position="183"/>
        <end position="206"/>
    </location>
</feature>
<dbReference type="OrthoDB" id="7574474at2"/>
<evidence type="ECO:0000313" key="3">
    <source>
        <dbReference type="Proteomes" id="UP000035009"/>
    </source>
</evidence>
<dbReference type="RefSeq" id="WP_008380123.1">
    <property type="nucleotide sequence ID" value="NZ_BAOP01000022.1"/>
</dbReference>
<dbReference type="EMBL" id="BAOP01000022">
    <property type="protein sequence ID" value="GAC80826.1"/>
    <property type="molecule type" value="Genomic_DNA"/>
</dbReference>
<evidence type="ECO:0000313" key="2">
    <source>
        <dbReference type="EMBL" id="GAC80826.1"/>
    </source>
</evidence>
<dbReference type="eggNOG" id="ENOG5033EFF">
    <property type="taxonomic scope" value="Bacteria"/>
</dbReference>
<dbReference type="InterPro" id="IPR029063">
    <property type="entry name" value="SAM-dependent_MTases_sf"/>
</dbReference>
<sequence length="251" mass="26947">MRLAIADPPYLNKAVRWYGTDGYGHGDGQGRADEHPEAAYWDEQASHLDLLARLQSDYDGWAIAMDPASLPLYLSAEPPGVRVAIWHKTNAMPSASRVRGVYEPLLVFTPQGRRTHGTGPIADDVLHAGFERSGGTFIGRKPQAWTHWVLALLGYDPATDAVDDLFPGSGAVAAAIETYRPPAPRAGRLRRPTGDKAQRLRSAARGAHSRKAAVLAALDTGASIRATAREAGVATSTVQRWKAEAENAGGH</sequence>
<proteinExistence type="predicted"/>
<name>M3TH92_GORML</name>
<organism evidence="2 3">
    <name type="scientific">Gordonia malaquae NBRC 108250</name>
    <dbReference type="NCBI Taxonomy" id="1223542"/>
    <lineage>
        <taxon>Bacteria</taxon>
        <taxon>Bacillati</taxon>
        <taxon>Actinomycetota</taxon>
        <taxon>Actinomycetes</taxon>
        <taxon>Mycobacteriales</taxon>
        <taxon>Gordoniaceae</taxon>
        <taxon>Gordonia</taxon>
    </lineage>
</organism>
<dbReference type="Proteomes" id="UP000035009">
    <property type="component" value="Unassembled WGS sequence"/>
</dbReference>
<gene>
    <name evidence="2" type="ORF">GM1_022_00370</name>
</gene>
<accession>M3TH92</accession>
<comment type="caution">
    <text evidence="2">The sequence shown here is derived from an EMBL/GenBank/DDBJ whole genome shotgun (WGS) entry which is preliminary data.</text>
</comment>
<keyword evidence="3" id="KW-1185">Reference proteome</keyword>
<dbReference type="STRING" id="410332.SAMN04488550_0611"/>
<dbReference type="SUPFAM" id="SSF53335">
    <property type="entry name" value="S-adenosyl-L-methionine-dependent methyltransferases"/>
    <property type="match status" value="1"/>
</dbReference>
<evidence type="ECO:0000256" key="1">
    <source>
        <dbReference type="SAM" id="MobiDB-lite"/>
    </source>
</evidence>
<protein>
    <submittedName>
        <fullName evidence="2">Uncharacterized protein</fullName>
    </submittedName>
</protein>
<dbReference type="AlphaFoldDB" id="M3TH92"/>